<dbReference type="InterPro" id="IPR018060">
    <property type="entry name" value="HTH_AraC"/>
</dbReference>
<proteinExistence type="predicted"/>
<keyword evidence="2 5" id="KW-0238">DNA-binding</keyword>
<organism evidence="5 6">
    <name type="scientific">Ruminococcus flavefaciens</name>
    <dbReference type="NCBI Taxonomy" id="1265"/>
    <lineage>
        <taxon>Bacteria</taxon>
        <taxon>Bacillati</taxon>
        <taxon>Bacillota</taxon>
        <taxon>Clostridia</taxon>
        <taxon>Eubacteriales</taxon>
        <taxon>Oscillospiraceae</taxon>
        <taxon>Ruminococcus</taxon>
    </lineage>
</organism>
<evidence type="ECO:0000256" key="2">
    <source>
        <dbReference type="ARBA" id="ARBA00023125"/>
    </source>
</evidence>
<feature type="domain" description="HTH araC/xylS-type" evidence="4">
    <location>
        <begin position="184"/>
        <end position="282"/>
    </location>
</feature>
<dbReference type="CDD" id="cd02208">
    <property type="entry name" value="cupin_RmlC-like"/>
    <property type="match status" value="1"/>
</dbReference>
<dbReference type="GO" id="GO:0003700">
    <property type="term" value="F:DNA-binding transcription factor activity"/>
    <property type="evidence" value="ECO:0007669"/>
    <property type="project" value="InterPro"/>
</dbReference>
<dbReference type="SUPFAM" id="SSF51215">
    <property type="entry name" value="Regulatory protein AraC"/>
    <property type="match status" value="1"/>
</dbReference>
<keyword evidence="1" id="KW-0805">Transcription regulation</keyword>
<evidence type="ECO:0000256" key="3">
    <source>
        <dbReference type="ARBA" id="ARBA00023163"/>
    </source>
</evidence>
<gene>
    <name evidence="5" type="ORF">SAMN02910265_02594</name>
</gene>
<dbReference type="AlphaFoldDB" id="A0A1H6KM23"/>
<dbReference type="Gene3D" id="1.10.10.60">
    <property type="entry name" value="Homeodomain-like"/>
    <property type="match status" value="2"/>
</dbReference>
<name>A0A1H6KM23_RUMFL</name>
<evidence type="ECO:0000259" key="4">
    <source>
        <dbReference type="PROSITE" id="PS01124"/>
    </source>
</evidence>
<evidence type="ECO:0000313" key="5">
    <source>
        <dbReference type="EMBL" id="SEH76740.1"/>
    </source>
</evidence>
<dbReference type="PROSITE" id="PS01124">
    <property type="entry name" value="HTH_ARAC_FAMILY_2"/>
    <property type="match status" value="1"/>
</dbReference>
<dbReference type="InterPro" id="IPR009057">
    <property type="entry name" value="Homeodomain-like_sf"/>
</dbReference>
<dbReference type="SMART" id="SM00342">
    <property type="entry name" value="HTH_ARAC"/>
    <property type="match status" value="1"/>
</dbReference>
<dbReference type="Gene3D" id="2.60.120.10">
    <property type="entry name" value="Jelly Rolls"/>
    <property type="match status" value="1"/>
</dbReference>
<dbReference type="EMBL" id="FNWV01000010">
    <property type="protein sequence ID" value="SEH76740.1"/>
    <property type="molecule type" value="Genomic_DNA"/>
</dbReference>
<reference evidence="5 6" key="1">
    <citation type="submission" date="2016-10" db="EMBL/GenBank/DDBJ databases">
        <authorList>
            <person name="de Groot N.N."/>
        </authorList>
    </citation>
    <scope>NUCLEOTIDE SEQUENCE [LARGE SCALE GENOMIC DNA]</scope>
    <source>
        <strain evidence="5 6">YAD2003</strain>
    </source>
</reference>
<dbReference type="Proteomes" id="UP000183190">
    <property type="component" value="Unassembled WGS sequence"/>
</dbReference>
<keyword evidence="3" id="KW-0804">Transcription</keyword>
<dbReference type="PANTHER" id="PTHR43280">
    <property type="entry name" value="ARAC-FAMILY TRANSCRIPTIONAL REGULATOR"/>
    <property type="match status" value="1"/>
</dbReference>
<accession>A0A1H6KM23</accession>
<dbReference type="OrthoDB" id="253601at2"/>
<evidence type="ECO:0000256" key="1">
    <source>
        <dbReference type="ARBA" id="ARBA00023015"/>
    </source>
</evidence>
<dbReference type="PANTHER" id="PTHR43280:SF2">
    <property type="entry name" value="HTH-TYPE TRANSCRIPTIONAL REGULATOR EXSA"/>
    <property type="match status" value="1"/>
</dbReference>
<sequence length="286" mass="33305">MIKHLSGDFETVEYDTKKYAMLYDNVQNEEYPIHWHNAVEFIMPLKNEYTVRVNGIDYKIPENDVLIVPPGELHGMPAIPGRRIIFQCDNSILGEISALEPVMRSLNSPVLINMDMDKELHVLAKKTMLDILSLYTSNSELADVKIYVKVIELFMALREYQLEQQKLVMDCDDDKIDEYSEKFGTVLKYIDNNYMYDITLDQLADVAGYSKYHFSRIFKQYNSMSYLQYINARRTKAAELLLLDPGIPITDVAMRSGFKSLTTFNRIFKEIKHCTPTDFKKLYALR</sequence>
<dbReference type="InterPro" id="IPR037923">
    <property type="entry name" value="HTH-like"/>
</dbReference>
<dbReference type="InterPro" id="IPR014710">
    <property type="entry name" value="RmlC-like_jellyroll"/>
</dbReference>
<dbReference type="Pfam" id="PF12833">
    <property type="entry name" value="HTH_18"/>
    <property type="match status" value="1"/>
</dbReference>
<evidence type="ECO:0000313" key="6">
    <source>
        <dbReference type="Proteomes" id="UP000183190"/>
    </source>
</evidence>
<protein>
    <submittedName>
        <fullName evidence="5">AraC-type DNA-binding protein</fullName>
    </submittedName>
</protein>
<dbReference type="SUPFAM" id="SSF46689">
    <property type="entry name" value="Homeodomain-like"/>
    <property type="match status" value="2"/>
</dbReference>
<dbReference type="GO" id="GO:0043565">
    <property type="term" value="F:sequence-specific DNA binding"/>
    <property type="evidence" value="ECO:0007669"/>
    <property type="project" value="InterPro"/>
</dbReference>
<dbReference type="RefSeq" id="WP_074718095.1">
    <property type="nucleotide sequence ID" value="NZ_FNWV01000010.1"/>
</dbReference>